<dbReference type="SMART" id="SM00091">
    <property type="entry name" value="PAS"/>
    <property type="match status" value="1"/>
</dbReference>
<feature type="transmembrane region" description="Helical" evidence="1">
    <location>
        <begin position="69"/>
        <end position="89"/>
    </location>
</feature>
<keyword evidence="1" id="KW-0812">Transmembrane</keyword>
<dbReference type="AlphaFoldDB" id="X1FIS1"/>
<feature type="transmembrane region" description="Helical" evidence="1">
    <location>
        <begin position="36"/>
        <end position="54"/>
    </location>
</feature>
<name>X1FIS1_9ZZZZ</name>
<dbReference type="PROSITE" id="PS50112">
    <property type="entry name" value="PAS"/>
    <property type="match status" value="1"/>
</dbReference>
<keyword evidence="1" id="KW-1133">Transmembrane helix</keyword>
<evidence type="ECO:0000259" key="2">
    <source>
        <dbReference type="PROSITE" id="PS50112"/>
    </source>
</evidence>
<gene>
    <name evidence="3" type="ORF">S03H2_19452</name>
</gene>
<dbReference type="EMBL" id="BARU01010161">
    <property type="protein sequence ID" value="GAH45541.1"/>
    <property type="molecule type" value="Genomic_DNA"/>
</dbReference>
<dbReference type="NCBIfam" id="TIGR00229">
    <property type="entry name" value="sensory_box"/>
    <property type="match status" value="1"/>
</dbReference>
<dbReference type="CDD" id="cd00130">
    <property type="entry name" value="PAS"/>
    <property type="match status" value="1"/>
</dbReference>
<sequence>MNLIGILDLFTLLFTMLVFSIILIRWKHQFSLHSKVFLIFSLSAILFYYLSNFLEWSGISDIFIDIEDYIAILVPLLWFFFLYSFFQMLSGQELKASEKKFRVIAEQSSMGIIIIQNGEFKYLNPAISKITGYSIEEMLNWNEMNIANVIPKEDLIFVMDLFKKGKEGEINFTPNSSFRTINKKG</sequence>
<dbReference type="Gene3D" id="3.30.450.20">
    <property type="entry name" value="PAS domain"/>
    <property type="match status" value="1"/>
</dbReference>
<dbReference type="InterPro" id="IPR035965">
    <property type="entry name" value="PAS-like_dom_sf"/>
</dbReference>
<dbReference type="InterPro" id="IPR000014">
    <property type="entry name" value="PAS"/>
</dbReference>
<protein>
    <recommendedName>
        <fullName evidence="2">PAS domain-containing protein</fullName>
    </recommendedName>
</protein>
<accession>X1FIS1</accession>
<proteinExistence type="predicted"/>
<organism evidence="3">
    <name type="scientific">marine sediment metagenome</name>
    <dbReference type="NCBI Taxonomy" id="412755"/>
    <lineage>
        <taxon>unclassified sequences</taxon>
        <taxon>metagenomes</taxon>
        <taxon>ecological metagenomes</taxon>
    </lineage>
</organism>
<comment type="caution">
    <text evidence="3">The sequence shown here is derived from an EMBL/GenBank/DDBJ whole genome shotgun (WGS) entry which is preliminary data.</text>
</comment>
<feature type="transmembrane region" description="Helical" evidence="1">
    <location>
        <begin position="6"/>
        <end position="24"/>
    </location>
</feature>
<evidence type="ECO:0000313" key="3">
    <source>
        <dbReference type="EMBL" id="GAH45541.1"/>
    </source>
</evidence>
<keyword evidence="1" id="KW-0472">Membrane</keyword>
<feature type="domain" description="PAS" evidence="2">
    <location>
        <begin position="97"/>
        <end position="169"/>
    </location>
</feature>
<evidence type="ECO:0000256" key="1">
    <source>
        <dbReference type="SAM" id="Phobius"/>
    </source>
</evidence>
<reference evidence="3" key="1">
    <citation type="journal article" date="2014" name="Front. Microbiol.">
        <title>High frequency of phylogenetically diverse reductive dehalogenase-homologous genes in deep subseafloor sedimentary metagenomes.</title>
        <authorList>
            <person name="Kawai M."/>
            <person name="Futagami T."/>
            <person name="Toyoda A."/>
            <person name="Takaki Y."/>
            <person name="Nishi S."/>
            <person name="Hori S."/>
            <person name="Arai W."/>
            <person name="Tsubouchi T."/>
            <person name="Morono Y."/>
            <person name="Uchiyama I."/>
            <person name="Ito T."/>
            <person name="Fujiyama A."/>
            <person name="Inagaki F."/>
            <person name="Takami H."/>
        </authorList>
    </citation>
    <scope>NUCLEOTIDE SEQUENCE</scope>
    <source>
        <strain evidence="3">Expedition CK06-06</strain>
    </source>
</reference>
<dbReference type="Pfam" id="PF13188">
    <property type="entry name" value="PAS_8"/>
    <property type="match status" value="1"/>
</dbReference>
<dbReference type="SUPFAM" id="SSF55785">
    <property type="entry name" value="PYP-like sensor domain (PAS domain)"/>
    <property type="match status" value="1"/>
</dbReference>